<organism evidence="1 2">
    <name type="scientific">Vibrio vulnificus (strain YJ016)</name>
    <dbReference type="NCBI Taxonomy" id="196600"/>
    <lineage>
        <taxon>Bacteria</taxon>
        <taxon>Pseudomonadati</taxon>
        <taxon>Pseudomonadota</taxon>
        <taxon>Gammaproteobacteria</taxon>
        <taxon>Vibrionales</taxon>
        <taxon>Vibrionaceae</taxon>
        <taxon>Vibrio</taxon>
    </lineage>
</organism>
<gene>
    <name evidence="1" type="ordered locus">VV2271</name>
</gene>
<sequence>MSVCSQNFEPATMAGFFVSNNCFIFSLLMNKDVDYVGLVSTQKVVSSACI</sequence>
<dbReference type="EMBL" id="BA000037">
    <property type="protein sequence ID" value="BAC95035.1"/>
    <property type="molecule type" value="Genomic_DNA"/>
</dbReference>
<dbReference type="HOGENOM" id="CLU_3124105_0_0_6"/>
<name>Q7MJ91_VIBVY</name>
<dbReference type="AlphaFoldDB" id="Q7MJ91"/>
<protein>
    <submittedName>
        <fullName evidence="1">Uncharacterized protein</fullName>
    </submittedName>
</protein>
<dbReference type="KEGG" id="vvy:VV2271"/>
<accession>Q7MJ91</accession>
<evidence type="ECO:0000313" key="1">
    <source>
        <dbReference type="EMBL" id="BAC95035.1"/>
    </source>
</evidence>
<reference evidence="1 2" key="1">
    <citation type="journal article" date="2003" name="Genome Res.">
        <title>Comparative genome analysis of Vibrio vulnificus, a marine pathogen.</title>
        <authorList>
            <person name="Chen C.Y."/>
            <person name="Wu K.M."/>
            <person name="Chang Y.C."/>
            <person name="Chang C.H."/>
            <person name="Tsai H.C."/>
            <person name="Liao T.L."/>
            <person name="Liu Y.M."/>
            <person name="Chen H.J."/>
            <person name="Shen A.B."/>
            <person name="Li J.C."/>
            <person name="Su T.L."/>
            <person name="Shao C.P."/>
            <person name="Lee C.T."/>
            <person name="Hor L.I."/>
            <person name="Tsai S.F."/>
        </authorList>
    </citation>
    <scope>NUCLEOTIDE SEQUENCE [LARGE SCALE GENOMIC DNA]</scope>
    <source>
        <strain evidence="1 2">YJ016</strain>
    </source>
</reference>
<evidence type="ECO:0000313" key="2">
    <source>
        <dbReference type="Proteomes" id="UP000002675"/>
    </source>
</evidence>
<proteinExistence type="predicted"/>
<dbReference type="Proteomes" id="UP000002675">
    <property type="component" value="Chromosome I"/>
</dbReference>